<dbReference type="InterPro" id="IPR007593">
    <property type="entry name" value="CD225/Dispanin_fam"/>
</dbReference>
<evidence type="ECO:0000256" key="1">
    <source>
        <dbReference type="ARBA" id="ARBA00004370"/>
    </source>
</evidence>
<keyword evidence="3 7" id="KW-0812">Transmembrane</keyword>
<keyword evidence="8" id="KW-1185">Reference proteome</keyword>
<dbReference type="PANTHER" id="PTHR14948:SF46">
    <property type="entry name" value="DISPANIN SUBFAMILY A MEMBER 2B-LIKE-RELATED"/>
    <property type="match status" value="1"/>
</dbReference>
<dbReference type="RefSeq" id="XP_026063075.1">
    <property type="nucleotide sequence ID" value="XM_026207290.1"/>
</dbReference>
<proteinExistence type="inferred from homology"/>
<keyword evidence="5 7" id="KW-0472">Membrane</keyword>
<evidence type="ECO:0000256" key="4">
    <source>
        <dbReference type="ARBA" id="ARBA00022989"/>
    </source>
</evidence>
<name>A0A6P6JU03_CARAU</name>
<evidence type="ECO:0000256" key="2">
    <source>
        <dbReference type="ARBA" id="ARBA00006843"/>
    </source>
</evidence>
<dbReference type="Proteomes" id="UP000515129">
    <property type="component" value="Chromosome 27"/>
</dbReference>
<dbReference type="GO" id="GO:0016020">
    <property type="term" value="C:membrane"/>
    <property type="evidence" value="ECO:0007669"/>
    <property type="project" value="UniProtKB-SubCell"/>
</dbReference>
<dbReference type="AlphaFoldDB" id="A0A6P6JU03"/>
<dbReference type="KEGG" id="caua:113046434"/>
<dbReference type="InterPro" id="IPR051423">
    <property type="entry name" value="CD225/Dispanin"/>
</dbReference>
<feature type="transmembrane region" description="Helical" evidence="7">
    <location>
        <begin position="126"/>
        <end position="149"/>
    </location>
</feature>
<accession>A0A6P6JU03</accession>
<comment type="subcellular location">
    <subcellularLocation>
        <location evidence="1">Membrane</location>
    </subcellularLocation>
</comment>
<evidence type="ECO:0000313" key="8">
    <source>
        <dbReference type="Proteomes" id="UP000515129"/>
    </source>
</evidence>
<dbReference type="PANTHER" id="PTHR14948">
    <property type="entry name" value="NG5"/>
    <property type="match status" value="1"/>
</dbReference>
<evidence type="ECO:0000256" key="7">
    <source>
        <dbReference type="SAM" id="Phobius"/>
    </source>
</evidence>
<gene>
    <name evidence="9" type="primary">LOC113046434</name>
</gene>
<keyword evidence="4 7" id="KW-1133">Transmembrane helix</keyword>
<feature type="region of interest" description="Disordered" evidence="6">
    <location>
        <begin position="1"/>
        <end position="36"/>
    </location>
</feature>
<sequence length="150" mass="16182">MDPSKSFSHAPEAWNSSEDPALPATPPPAYEYNPPGYPPFLPNQPVPQGLYTQGPYSGQSDVAVQPAVFVTTAPLTSPVPDYLGYSIFIMLCCFPLGIVGLIYSCSTRKANYSGQRELAERYSKTALIVNYIISGIALVIIVNVIIVIAI</sequence>
<dbReference type="GeneID" id="113046434"/>
<evidence type="ECO:0000313" key="9">
    <source>
        <dbReference type="RefSeq" id="XP_026063075.1"/>
    </source>
</evidence>
<feature type="compositionally biased region" description="Pro residues" evidence="6">
    <location>
        <begin position="23"/>
        <end position="36"/>
    </location>
</feature>
<evidence type="ECO:0000256" key="3">
    <source>
        <dbReference type="ARBA" id="ARBA00022692"/>
    </source>
</evidence>
<protein>
    <submittedName>
        <fullName evidence="9">Synapse differentiation-inducing gene protein 1-like</fullName>
    </submittedName>
</protein>
<dbReference type="Pfam" id="PF04505">
    <property type="entry name" value="CD225"/>
    <property type="match status" value="1"/>
</dbReference>
<dbReference type="OrthoDB" id="6083617at2759"/>
<organism evidence="8 9">
    <name type="scientific">Carassius auratus</name>
    <name type="common">Goldfish</name>
    <dbReference type="NCBI Taxonomy" id="7957"/>
    <lineage>
        <taxon>Eukaryota</taxon>
        <taxon>Metazoa</taxon>
        <taxon>Chordata</taxon>
        <taxon>Craniata</taxon>
        <taxon>Vertebrata</taxon>
        <taxon>Euteleostomi</taxon>
        <taxon>Actinopterygii</taxon>
        <taxon>Neopterygii</taxon>
        <taxon>Teleostei</taxon>
        <taxon>Ostariophysi</taxon>
        <taxon>Cypriniformes</taxon>
        <taxon>Cyprinidae</taxon>
        <taxon>Cyprininae</taxon>
        <taxon>Carassius</taxon>
    </lineage>
</organism>
<comment type="similarity">
    <text evidence="2">Belongs to the CD225/Dispanin family.</text>
</comment>
<evidence type="ECO:0000256" key="5">
    <source>
        <dbReference type="ARBA" id="ARBA00023136"/>
    </source>
</evidence>
<evidence type="ECO:0000256" key="6">
    <source>
        <dbReference type="SAM" id="MobiDB-lite"/>
    </source>
</evidence>
<feature type="transmembrane region" description="Helical" evidence="7">
    <location>
        <begin position="82"/>
        <end position="105"/>
    </location>
</feature>
<reference evidence="9" key="1">
    <citation type="submission" date="2025-08" db="UniProtKB">
        <authorList>
            <consortium name="RefSeq"/>
        </authorList>
    </citation>
    <scope>IDENTIFICATION</scope>
    <source>
        <strain evidence="9">Wakin</strain>
        <tissue evidence="9">Muscle</tissue>
    </source>
</reference>